<dbReference type="PANTHER" id="PTHR42912:SF93">
    <property type="entry name" value="N6-ADENOSINE-METHYLTRANSFERASE TMT1A"/>
    <property type="match status" value="1"/>
</dbReference>
<dbReference type="InterPro" id="IPR050508">
    <property type="entry name" value="Methyltransf_Superfamily"/>
</dbReference>
<dbReference type="Pfam" id="PF08241">
    <property type="entry name" value="Methyltransf_11"/>
    <property type="match status" value="1"/>
</dbReference>
<dbReference type="OrthoDB" id="9808140at2"/>
<evidence type="ECO:0000313" key="3">
    <source>
        <dbReference type="Proteomes" id="UP000280296"/>
    </source>
</evidence>
<dbReference type="Proteomes" id="UP000280296">
    <property type="component" value="Unassembled WGS sequence"/>
</dbReference>
<evidence type="ECO:0000259" key="1">
    <source>
        <dbReference type="Pfam" id="PF08241"/>
    </source>
</evidence>
<dbReference type="CDD" id="cd02440">
    <property type="entry name" value="AdoMet_MTases"/>
    <property type="match status" value="1"/>
</dbReference>
<dbReference type="Gene3D" id="3.40.50.150">
    <property type="entry name" value="Vaccinia Virus protein VP39"/>
    <property type="match status" value="1"/>
</dbReference>
<dbReference type="InterPro" id="IPR013216">
    <property type="entry name" value="Methyltransf_11"/>
</dbReference>
<keyword evidence="3" id="KW-1185">Reference proteome</keyword>
<dbReference type="PANTHER" id="PTHR42912">
    <property type="entry name" value="METHYLTRANSFERASE"/>
    <property type="match status" value="1"/>
</dbReference>
<keyword evidence="2" id="KW-0489">Methyltransferase</keyword>
<proteinExistence type="predicted"/>
<name>A0A432MJ84_9BACT</name>
<reference evidence="2 3" key="1">
    <citation type="submission" date="2018-12" db="EMBL/GenBank/DDBJ databases">
        <authorList>
            <person name="Toschakov S.V."/>
        </authorList>
    </citation>
    <scope>NUCLEOTIDE SEQUENCE [LARGE SCALE GENOMIC DNA]</scope>
    <source>
        <strain evidence="2 3">GM2012</strain>
    </source>
</reference>
<dbReference type="GO" id="GO:0008757">
    <property type="term" value="F:S-adenosylmethionine-dependent methyltransferase activity"/>
    <property type="evidence" value="ECO:0007669"/>
    <property type="project" value="InterPro"/>
</dbReference>
<dbReference type="EMBL" id="RYZH01000021">
    <property type="protein sequence ID" value="RUL87432.1"/>
    <property type="molecule type" value="Genomic_DNA"/>
</dbReference>
<dbReference type="AlphaFoldDB" id="A0A432MJ84"/>
<feature type="domain" description="Methyltransferase type 11" evidence="1">
    <location>
        <begin position="111"/>
        <end position="202"/>
    </location>
</feature>
<comment type="caution">
    <text evidence="2">The sequence shown here is derived from an EMBL/GenBank/DDBJ whole genome shotgun (WGS) entry which is preliminary data.</text>
</comment>
<sequence>MAGPMADHRSSPSRASSAIGPLLRCIGCATMVGGESSCPSCGRAYPSLGGIVEAIGPLSGRNRITEAFYGGPSWERFRPWERRFLALQGGNRRARRPILRHLPASATARLLEVGIGDGDNLEFLPAGWDVFGVDHTRRRLEDCLRRFPRMAGRLARSEAEALPFPDATFDASLCVGGFTMFGDHAAALREMRRVTRPGGPVVVADEVPWLCRAGIGHLIGVPRLDLHWLRLLGLEREFIEMVFELPRNLDEIVLAELPGADRRRIWGGLGYCVVHR</sequence>
<gene>
    <name evidence="2" type="ORF">TsocGM_12180</name>
</gene>
<dbReference type="RefSeq" id="WP_126725648.1">
    <property type="nucleotide sequence ID" value="NZ_RYZH01000021.1"/>
</dbReference>
<reference evidence="2 3" key="2">
    <citation type="submission" date="2019-01" db="EMBL/GenBank/DDBJ databases">
        <title>Tautonia sociabilis, a novel thermotolerant planctomycete of Isosphaeraceae family, isolated from a 4000 m deep subterranean habitat.</title>
        <authorList>
            <person name="Kovaleva O.L."/>
            <person name="Elcheninov A.G."/>
            <person name="Van Heerden E."/>
            <person name="Toshchakov S.V."/>
            <person name="Novikov A."/>
            <person name="Bonch-Osmolovskaya E.A."/>
            <person name="Kublanov I.V."/>
        </authorList>
    </citation>
    <scope>NUCLEOTIDE SEQUENCE [LARGE SCALE GENOMIC DNA]</scope>
    <source>
        <strain evidence="2 3">GM2012</strain>
    </source>
</reference>
<dbReference type="GO" id="GO:0032259">
    <property type="term" value="P:methylation"/>
    <property type="evidence" value="ECO:0007669"/>
    <property type="project" value="UniProtKB-KW"/>
</dbReference>
<protein>
    <submittedName>
        <fullName evidence="2">Class I SAM-dependent methyltransferase</fullName>
    </submittedName>
</protein>
<keyword evidence="2" id="KW-0808">Transferase</keyword>
<dbReference type="SUPFAM" id="SSF53335">
    <property type="entry name" value="S-adenosyl-L-methionine-dependent methyltransferases"/>
    <property type="match status" value="1"/>
</dbReference>
<evidence type="ECO:0000313" key="2">
    <source>
        <dbReference type="EMBL" id="RUL87432.1"/>
    </source>
</evidence>
<accession>A0A432MJ84</accession>
<dbReference type="InterPro" id="IPR029063">
    <property type="entry name" value="SAM-dependent_MTases_sf"/>
</dbReference>
<organism evidence="2 3">
    <name type="scientific">Tautonia sociabilis</name>
    <dbReference type="NCBI Taxonomy" id="2080755"/>
    <lineage>
        <taxon>Bacteria</taxon>
        <taxon>Pseudomonadati</taxon>
        <taxon>Planctomycetota</taxon>
        <taxon>Planctomycetia</taxon>
        <taxon>Isosphaerales</taxon>
        <taxon>Isosphaeraceae</taxon>
        <taxon>Tautonia</taxon>
    </lineage>
</organism>